<protein>
    <recommendedName>
        <fullName evidence="10">tRNA modification GTPase MnmE</fullName>
        <ecNumber evidence="10">3.6.-.-</ecNumber>
    </recommendedName>
</protein>
<evidence type="ECO:0000256" key="11">
    <source>
        <dbReference type="RuleBase" id="RU003313"/>
    </source>
</evidence>
<accession>A0A0A0I6C0</accession>
<dbReference type="InterPro" id="IPR004520">
    <property type="entry name" value="GTPase_MnmE"/>
</dbReference>
<dbReference type="PANTHER" id="PTHR42714:SF2">
    <property type="entry name" value="TRNA MODIFICATION GTPASE GTPBP3, MITOCHONDRIAL"/>
    <property type="match status" value="1"/>
</dbReference>
<dbReference type="Pfam" id="PF10396">
    <property type="entry name" value="TrmE_N"/>
    <property type="match status" value="1"/>
</dbReference>
<comment type="subunit">
    <text evidence="10">Homodimer. Heterotetramer of two MnmE and two MnmG subunits.</text>
</comment>
<dbReference type="NCBIfam" id="TIGR00450">
    <property type="entry name" value="mnmE_trmE_thdF"/>
    <property type="match status" value="1"/>
</dbReference>
<dbReference type="NCBIfam" id="TIGR00231">
    <property type="entry name" value="small_GTP"/>
    <property type="match status" value="1"/>
</dbReference>
<comment type="subcellular location">
    <subcellularLocation>
        <location evidence="10">Cytoplasm</location>
    </subcellularLocation>
</comment>
<reference evidence="13 14" key="1">
    <citation type="submission" date="2014-01" db="EMBL/GenBank/DDBJ databases">
        <title>Plasmidome dynamics in the species complex Clostridium novyi sensu lato converts strains of independent lineages into distinctly different pathogens.</title>
        <authorList>
            <person name="Skarin H."/>
            <person name="Segerman B."/>
        </authorList>
    </citation>
    <scope>NUCLEOTIDE SEQUENCE [LARGE SCALE GENOMIC DNA]</scope>
    <source>
        <strain evidence="13 14">4552</strain>
    </source>
</reference>
<evidence type="ECO:0000256" key="4">
    <source>
        <dbReference type="ARBA" id="ARBA00022723"/>
    </source>
</evidence>
<dbReference type="CDD" id="cd14858">
    <property type="entry name" value="TrmE_N"/>
    <property type="match status" value="1"/>
</dbReference>
<dbReference type="GO" id="GO:0046872">
    <property type="term" value="F:metal ion binding"/>
    <property type="evidence" value="ECO:0007669"/>
    <property type="project" value="UniProtKB-KW"/>
</dbReference>
<feature type="binding site" evidence="10">
    <location>
        <position position="237"/>
    </location>
    <ligand>
        <name>Mg(2+)</name>
        <dbReference type="ChEBI" id="CHEBI:18420"/>
    </ligand>
</feature>
<dbReference type="GO" id="GO:0005525">
    <property type="term" value="F:GTP binding"/>
    <property type="evidence" value="ECO:0007669"/>
    <property type="project" value="UniProtKB-UniRule"/>
</dbReference>
<dbReference type="InterPro" id="IPR025867">
    <property type="entry name" value="MnmE_helical"/>
</dbReference>
<sequence>MKEFDTIAAIATNLGESGVSIIRVSGDKALNIVSSIFSGKNDRKLDDIRTYSMRYGFIIDKDTKEKLDEVIVSYMKGPRSFTAEDVVEINCHGGVVVTKRILEEVVAAGARLASPGEFTKRAFLNGRIDLSQAEAVIDLISAKTELSAKSALEQSEGKLSREIGKIRNKLLEIIASIEATVDYPEDDLEEVTSEKGKEDVSKLVDEIDSLLAHADEGKILREGLNTVIVGKPNVGKSSLLNALLMETRAIVTDVPGTTRDVIEEYMSIEGIPIKIVDTAGIRDTDDVVEKIGVEKSREKINSSDLTVLVLDNSRSLDDEDKEIINFIKDKKYIVLLNKIDLESKIDKEVLKELNSKYIIEISAKTGSGLDKFKEVIKELFFSGKVTSKDVMITNTRHKEALIRAKESLEASKNALENTFAIDLASIDLRNAWKSLGEINGDTVEEDIIDKIFSKFCLGK</sequence>
<dbReference type="FunFam" id="3.40.50.300:FF:000494">
    <property type="entry name" value="tRNA modification GTPase MnmE"/>
    <property type="match status" value="1"/>
</dbReference>
<keyword evidence="9 10" id="KW-0342">GTP-binding</keyword>
<comment type="caution">
    <text evidence="10">Lacks conserved residue(s) required for the propagation of feature annotation.</text>
</comment>
<feature type="binding site" evidence="10">
    <location>
        <begin position="252"/>
        <end position="258"/>
    </location>
    <ligand>
        <name>GTP</name>
        <dbReference type="ChEBI" id="CHEBI:37565"/>
    </ligand>
</feature>
<evidence type="ECO:0000256" key="7">
    <source>
        <dbReference type="ARBA" id="ARBA00022842"/>
    </source>
</evidence>
<dbReference type="Proteomes" id="UP000030012">
    <property type="component" value="Unassembled WGS sequence"/>
</dbReference>
<feature type="binding site" evidence="10">
    <location>
        <position position="233"/>
    </location>
    <ligand>
        <name>K(+)</name>
        <dbReference type="ChEBI" id="CHEBI:29103"/>
    </ligand>
</feature>
<keyword evidence="4 10" id="KW-0479">Metal-binding</keyword>
<proteinExistence type="inferred from homology"/>
<dbReference type="GO" id="GO:0042802">
    <property type="term" value="F:identical protein binding"/>
    <property type="evidence" value="ECO:0007669"/>
    <property type="project" value="UniProtKB-ARBA"/>
</dbReference>
<feature type="binding site" evidence="10">
    <location>
        <position position="88"/>
    </location>
    <ligand>
        <name>(6S)-5-formyl-5,6,7,8-tetrahydrofolate</name>
        <dbReference type="ChEBI" id="CHEBI:57457"/>
    </ligand>
</feature>
<dbReference type="Gene3D" id="3.30.1360.120">
    <property type="entry name" value="Probable tRNA modification gtpase trme, domain 1"/>
    <property type="match status" value="1"/>
</dbReference>
<evidence type="ECO:0000256" key="9">
    <source>
        <dbReference type="ARBA" id="ARBA00023134"/>
    </source>
</evidence>
<evidence type="ECO:0000256" key="8">
    <source>
        <dbReference type="ARBA" id="ARBA00022958"/>
    </source>
</evidence>
<dbReference type="InterPro" id="IPR027417">
    <property type="entry name" value="P-loop_NTPase"/>
</dbReference>
<dbReference type="GO" id="GO:0030488">
    <property type="term" value="P:tRNA methylation"/>
    <property type="evidence" value="ECO:0007669"/>
    <property type="project" value="TreeGrafter"/>
</dbReference>
<dbReference type="CDD" id="cd04164">
    <property type="entry name" value="trmE"/>
    <property type="match status" value="1"/>
</dbReference>
<keyword evidence="6 10" id="KW-0378">Hydrolase</keyword>
<evidence type="ECO:0000256" key="3">
    <source>
        <dbReference type="ARBA" id="ARBA00022694"/>
    </source>
</evidence>
<dbReference type="PANTHER" id="PTHR42714">
    <property type="entry name" value="TRNA MODIFICATION GTPASE GTPBP3"/>
    <property type="match status" value="1"/>
</dbReference>
<feature type="binding site" evidence="10">
    <location>
        <position position="23"/>
    </location>
    <ligand>
        <name>(6S)-5-formyl-5,6,7,8-tetrahydrofolate</name>
        <dbReference type="ChEBI" id="CHEBI:57457"/>
    </ligand>
</feature>
<evidence type="ECO:0000256" key="10">
    <source>
        <dbReference type="HAMAP-Rule" id="MF_00379"/>
    </source>
</evidence>
<dbReference type="SUPFAM" id="SSF116878">
    <property type="entry name" value="TrmE connector domain"/>
    <property type="match status" value="1"/>
</dbReference>
<keyword evidence="3 10" id="KW-0819">tRNA processing</keyword>
<comment type="cofactor">
    <cofactor evidence="10">
        <name>K(+)</name>
        <dbReference type="ChEBI" id="CHEBI:29103"/>
    </cofactor>
    <text evidence="10">Binds 1 potassium ion per subunit.</text>
</comment>
<dbReference type="Pfam" id="PF12631">
    <property type="entry name" value="MnmE_helical"/>
    <property type="match status" value="1"/>
</dbReference>
<dbReference type="Gene3D" id="1.20.120.430">
    <property type="entry name" value="tRNA modification GTPase MnmE domain 2"/>
    <property type="match status" value="1"/>
</dbReference>
<dbReference type="InterPro" id="IPR006073">
    <property type="entry name" value="GTP-bd"/>
</dbReference>
<dbReference type="PROSITE" id="PS51709">
    <property type="entry name" value="G_TRME"/>
    <property type="match status" value="1"/>
</dbReference>
<feature type="binding site" evidence="10">
    <location>
        <position position="258"/>
    </location>
    <ligand>
        <name>Mg(2+)</name>
        <dbReference type="ChEBI" id="CHEBI:18420"/>
    </ligand>
</feature>
<dbReference type="EMBL" id="JENJ01000027">
    <property type="protein sequence ID" value="KGM96143.1"/>
    <property type="molecule type" value="Genomic_DNA"/>
</dbReference>
<dbReference type="InterPro" id="IPR018948">
    <property type="entry name" value="GTP-bd_TrmE_N"/>
</dbReference>
<organism evidence="13 14">
    <name type="scientific">Clostridium novyi A str. 4552</name>
    <dbReference type="NCBI Taxonomy" id="1444289"/>
    <lineage>
        <taxon>Bacteria</taxon>
        <taxon>Bacillati</taxon>
        <taxon>Bacillota</taxon>
        <taxon>Clostridia</taxon>
        <taxon>Eubacteriales</taxon>
        <taxon>Clostridiaceae</taxon>
        <taxon>Clostridium</taxon>
    </lineage>
</organism>
<keyword evidence="7 10" id="KW-0460">Magnesium</keyword>
<gene>
    <name evidence="10" type="primary">mnmE</name>
    <name evidence="10" type="synonym">trmE</name>
    <name evidence="13" type="ORF">Z968_07300</name>
</gene>
<dbReference type="InterPro" id="IPR005225">
    <property type="entry name" value="Small_GTP-bd"/>
</dbReference>
<dbReference type="SUPFAM" id="SSF52540">
    <property type="entry name" value="P-loop containing nucleoside triphosphate hydrolases"/>
    <property type="match status" value="1"/>
</dbReference>
<dbReference type="HAMAP" id="MF_00379">
    <property type="entry name" value="GTPase_MnmE"/>
    <property type="match status" value="1"/>
</dbReference>
<evidence type="ECO:0000256" key="5">
    <source>
        <dbReference type="ARBA" id="ARBA00022741"/>
    </source>
</evidence>
<evidence type="ECO:0000256" key="2">
    <source>
        <dbReference type="ARBA" id="ARBA00022490"/>
    </source>
</evidence>
<feature type="binding site" evidence="10">
    <location>
        <begin position="277"/>
        <end position="280"/>
    </location>
    <ligand>
        <name>GTP</name>
        <dbReference type="ChEBI" id="CHEBI:37565"/>
    </ligand>
</feature>
<feature type="binding site" evidence="10">
    <location>
        <position position="459"/>
    </location>
    <ligand>
        <name>(6S)-5-formyl-5,6,7,8-tetrahydrofolate</name>
        <dbReference type="ChEBI" id="CHEBI:57457"/>
    </ligand>
</feature>
<name>A0A0A0I6C0_CLONO</name>
<feature type="binding site" evidence="10">
    <location>
        <position position="252"/>
    </location>
    <ligand>
        <name>K(+)</name>
        <dbReference type="ChEBI" id="CHEBI:29103"/>
    </ligand>
</feature>
<comment type="similarity">
    <text evidence="1 10 11">Belongs to the TRAFAC class TrmE-Era-EngA-EngB-Septin-like GTPase superfamily. TrmE GTPase family.</text>
</comment>
<dbReference type="EC" id="3.6.-.-" evidence="10"/>
<dbReference type="Gene3D" id="3.40.50.300">
    <property type="entry name" value="P-loop containing nucleotide triphosphate hydrolases"/>
    <property type="match status" value="1"/>
</dbReference>
<evidence type="ECO:0000256" key="6">
    <source>
        <dbReference type="ARBA" id="ARBA00022801"/>
    </source>
</evidence>
<evidence type="ECO:0000313" key="14">
    <source>
        <dbReference type="Proteomes" id="UP000030012"/>
    </source>
</evidence>
<feature type="binding site" evidence="10">
    <location>
        <position position="257"/>
    </location>
    <ligand>
        <name>K(+)</name>
        <dbReference type="ChEBI" id="CHEBI:29103"/>
    </ligand>
</feature>
<dbReference type="GO" id="GO:0003924">
    <property type="term" value="F:GTPase activity"/>
    <property type="evidence" value="ECO:0007669"/>
    <property type="project" value="UniProtKB-UniRule"/>
</dbReference>
<comment type="caution">
    <text evidence="13">The sequence shown here is derived from an EMBL/GenBank/DDBJ whole genome shotgun (WGS) entry which is preliminary data.</text>
</comment>
<dbReference type="AlphaFoldDB" id="A0A0A0I6C0"/>
<keyword evidence="5 10" id="KW-0547">Nucleotide-binding</keyword>
<feature type="binding site" evidence="10">
    <location>
        <position position="127"/>
    </location>
    <ligand>
        <name>(6S)-5-formyl-5,6,7,8-tetrahydrofolate</name>
        <dbReference type="ChEBI" id="CHEBI:57457"/>
    </ligand>
</feature>
<dbReference type="InterPro" id="IPR027368">
    <property type="entry name" value="MnmE_dom2"/>
</dbReference>
<dbReference type="Pfam" id="PF01926">
    <property type="entry name" value="MMR_HSR1"/>
    <property type="match status" value="1"/>
</dbReference>
<feature type="binding site" evidence="10">
    <location>
        <position position="254"/>
    </location>
    <ligand>
        <name>K(+)</name>
        <dbReference type="ChEBI" id="CHEBI:29103"/>
    </ligand>
</feature>
<dbReference type="OrthoDB" id="9805918at2"/>
<dbReference type="RefSeq" id="WP_039255276.1">
    <property type="nucleotide sequence ID" value="NZ_JENJ01000027.1"/>
</dbReference>
<dbReference type="GO" id="GO:0002098">
    <property type="term" value="P:tRNA wobble uridine modification"/>
    <property type="evidence" value="ECO:0007669"/>
    <property type="project" value="TreeGrafter"/>
</dbReference>
<dbReference type="GO" id="GO:0005829">
    <property type="term" value="C:cytosol"/>
    <property type="evidence" value="ECO:0007669"/>
    <property type="project" value="TreeGrafter"/>
</dbReference>
<keyword evidence="2 10" id="KW-0963">Cytoplasm</keyword>
<dbReference type="InterPro" id="IPR031168">
    <property type="entry name" value="G_TrmE"/>
</dbReference>
<dbReference type="NCBIfam" id="NF003661">
    <property type="entry name" value="PRK05291.1-3"/>
    <property type="match status" value="1"/>
</dbReference>
<dbReference type="FunFam" id="3.30.1360.120:FF:000003">
    <property type="entry name" value="tRNA modification GTPase MnmE"/>
    <property type="match status" value="1"/>
</dbReference>
<evidence type="ECO:0000256" key="1">
    <source>
        <dbReference type="ARBA" id="ARBA00011043"/>
    </source>
</evidence>
<dbReference type="InterPro" id="IPR027266">
    <property type="entry name" value="TrmE/GcvT-like"/>
</dbReference>
<comment type="function">
    <text evidence="10">Exhibits a very high intrinsic GTPase hydrolysis rate. Involved in the addition of a carboxymethylaminomethyl (cmnm) group at the wobble position (U34) of certain tRNAs, forming tRNA-cmnm(5)s(2)U34.</text>
</comment>
<feature type="domain" description="TrmE-type G" evidence="12">
    <location>
        <begin position="223"/>
        <end position="381"/>
    </location>
</feature>
<keyword evidence="8 10" id="KW-0630">Potassium</keyword>
<feature type="binding site" evidence="10">
    <location>
        <begin position="233"/>
        <end position="238"/>
    </location>
    <ligand>
        <name>GTP</name>
        <dbReference type="ChEBI" id="CHEBI:37565"/>
    </ligand>
</feature>
<evidence type="ECO:0000259" key="12">
    <source>
        <dbReference type="PROSITE" id="PS51709"/>
    </source>
</evidence>
<evidence type="ECO:0000313" key="13">
    <source>
        <dbReference type="EMBL" id="KGM96143.1"/>
    </source>
</evidence>